<dbReference type="AlphaFoldDB" id="A0A329M4F1"/>
<gene>
    <name evidence="1" type="ORF">DQP57_06825</name>
</gene>
<dbReference type="RefSeq" id="WP_112632287.1">
    <property type="nucleotide sequence ID" value="NZ_QMEV01000009.1"/>
</dbReference>
<organism evidence="1 2">
    <name type="scientific">Mycobacterium colombiense</name>
    <dbReference type="NCBI Taxonomy" id="339268"/>
    <lineage>
        <taxon>Bacteria</taxon>
        <taxon>Bacillati</taxon>
        <taxon>Actinomycetota</taxon>
        <taxon>Actinomycetes</taxon>
        <taxon>Mycobacteriales</taxon>
        <taxon>Mycobacteriaceae</taxon>
        <taxon>Mycobacterium</taxon>
        <taxon>Mycobacterium avium complex (MAC)</taxon>
    </lineage>
</organism>
<protein>
    <submittedName>
        <fullName evidence="1">Uncharacterized protein</fullName>
    </submittedName>
</protein>
<dbReference type="Proteomes" id="UP000250915">
    <property type="component" value="Unassembled WGS sequence"/>
</dbReference>
<dbReference type="OrthoDB" id="4714949at2"/>
<name>A0A329M4F1_9MYCO</name>
<dbReference type="EMBL" id="QMEV01000009">
    <property type="protein sequence ID" value="RAV14076.1"/>
    <property type="molecule type" value="Genomic_DNA"/>
</dbReference>
<evidence type="ECO:0000313" key="2">
    <source>
        <dbReference type="Proteomes" id="UP000250915"/>
    </source>
</evidence>
<comment type="caution">
    <text evidence="1">The sequence shown here is derived from an EMBL/GenBank/DDBJ whole genome shotgun (WGS) entry which is preliminary data.</text>
</comment>
<proteinExistence type="predicted"/>
<evidence type="ECO:0000313" key="1">
    <source>
        <dbReference type="EMBL" id="RAV14076.1"/>
    </source>
</evidence>
<sequence>MRDPVPPAPLPTPAQHDALRFIRMARTSEYLFDAYRNMFLALERLLSDVRPRRMRPNGRPAESEKDWFTAALQMADSLVAVTKLAPAGEAAPIDWIYTNMYADERSALMHAKPGLYLLPQDDTGRTELRASLQVLWDYVRELANALLGVGHTKSGFYHSGWEYLFKPTFDNMAIFVTDKDLSAAYSDKKTAEILRNNIIQLPASEAVQEGPMFMARLGTIDASDLQSLDGIHGMGAAAPMPVGGDPFSFSSELPGPIVLGTSIARFEIAAGIRNLNPEDLQSFSA</sequence>
<reference evidence="1 2" key="1">
    <citation type="submission" date="2018-06" db="EMBL/GenBank/DDBJ databases">
        <title>NTM in soil in Japan.</title>
        <authorList>
            <person name="Ohya K."/>
        </authorList>
    </citation>
    <scope>NUCLEOTIDE SEQUENCE [LARGE SCALE GENOMIC DNA]</scope>
    <source>
        <strain evidence="1 2">GF28</strain>
    </source>
</reference>
<accession>A0A329M4F1</accession>